<comment type="caution">
    <text evidence="2">The sequence shown here is derived from an EMBL/GenBank/DDBJ whole genome shotgun (WGS) entry which is preliminary data.</text>
</comment>
<feature type="region of interest" description="Disordered" evidence="1">
    <location>
        <begin position="130"/>
        <end position="156"/>
    </location>
</feature>
<organism evidence="2 3">
    <name type="scientific">Cardiocondyla obscurior</name>
    <dbReference type="NCBI Taxonomy" id="286306"/>
    <lineage>
        <taxon>Eukaryota</taxon>
        <taxon>Metazoa</taxon>
        <taxon>Ecdysozoa</taxon>
        <taxon>Arthropoda</taxon>
        <taxon>Hexapoda</taxon>
        <taxon>Insecta</taxon>
        <taxon>Pterygota</taxon>
        <taxon>Neoptera</taxon>
        <taxon>Endopterygota</taxon>
        <taxon>Hymenoptera</taxon>
        <taxon>Apocrita</taxon>
        <taxon>Aculeata</taxon>
        <taxon>Formicoidea</taxon>
        <taxon>Formicidae</taxon>
        <taxon>Myrmicinae</taxon>
        <taxon>Cardiocondyla</taxon>
    </lineage>
</organism>
<protein>
    <submittedName>
        <fullName evidence="2">Uncharacterized protein</fullName>
    </submittedName>
</protein>
<evidence type="ECO:0000313" key="2">
    <source>
        <dbReference type="EMBL" id="KAL0114930.1"/>
    </source>
</evidence>
<keyword evidence="3" id="KW-1185">Reference proteome</keyword>
<reference evidence="2 3" key="1">
    <citation type="submission" date="2023-03" db="EMBL/GenBank/DDBJ databases">
        <title>High recombination rates correlate with genetic variation in Cardiocondyla obscurior ants.</title>
        <authorList>
            <person name="Errbii M."/>
        </authorList>
    </citation>
    <scope>NUCLEOTIDE SEQUENCE [LARGE SCALE GENOMIC DNA]</scope>
    <source>
        <strain evidence="2">Alpha-2009</strain>
        <tissue evidence="2">Whole body</tissue>
    </source>
</reference>
<dbReference type="EMBL" id="JADYXP020000010">
    <property type="protein sequence ID" value="KAL0114930.1"/>
    <property type="molecule type" value="Genomic_DNA"/>
</dbReference>
<evidence type="ECO:0000313" key="3">
    <source>
        <dbReference type="Proteomes" id="UP001430953"/>
    </source>
</evidence>
<feature type="compositionally biased region" description="Low complexity" evidence="1">
    <location>
        <begin position="147"/>
        <end position="156"/>
    </location>
</feature>
<gene>
    <name evidence="2" type="ORF">PUN28_010464</name>
</gene>
<name>A0AAW2FLS1_9HYME</name>
<dbReference type="AlphaFoldDB" id="A0AAW2FLS1"/>
<evidence type="ECO:0000256" key="1">
    <source>
        <dbReference type="SAM" id="MobiDB-lite"/>
    </source>
</evidence>
<sequence>MDPLSWEEYIALTTEETVERLAAYNPSVAEYFWFTAKCIRMPTIYHPRRVEFDYVSPSDRYRCRMGSLELSLVERLISEETPVPRGMEGGENPRMEFSAPLAIFSEPQGFAGSSKSLSAGSNISVGRKYQPMSPSYSPSPVGESVPGLSTGASSLTLSDTGANEDSLLSMSPVPKSIWAHYLRAKFPPWMGEVPEDAFILGPRPYGFHNLALAAKHLPLTTRLIIFEAGERHPFVASLNFEKILSNAVIQFALLTGLLD</sequence>
<dbReference type="Proteomes" id="UP001430953">
    <property type="component" value="Unassembled WGS sequence"/>
</dbReference>
<accession>A0AAW2FLS1</accession>
<proteinExistence type="predicted"/>
<feature type="compositionally biased region" description="Low complexity" evidence="1">
    <location>
        <begin position="131"/>
        <end position="140"/>
    </location>
</feature>